<protein>
    <submittedName>
        <fullName evidence="3">LPXTG cell wall anchor domain-containing protein</fullName>
    </submittedName>
</protein>
<proteinExistence type="predicted"/>
<keyword evidence="4" id="KW-1185">Reference proteome</keyword>
<name>A0A849BNN9_9ACTN</name>
<feature type="non-terminal residue" evidence="3">
    <location>
        <position position="1"/>
    </location>
</feature>
<reference evidence="3 4" key="1">
    <citation type="submission" date="2020-05" db="EMBL/GenBank/DDBJ databases">
        <title>MicrobeNet Type strains.</title>
        <authorList>
            <person name="Nicholson A.C."/>
        </authorList>
    </citation>
    <scope>NUCLEOTIDE SEQUENCE [LARGE SCALE GENOMIC DNA]</scope>
    <source>
        <strain evidence="3 4">JCM 14547</strain>
    </source>
</reference>
<evidence type="ECO:0000256" key="2">
    <source>
        <dbReference type="SAM" id="Phobius"/>
    </source>
</evidence>
<feature type="region of interest" description="Disordered" evidence="1">
    <location>
        <begin position="32"/>
        <end position="59"/>
    </location>
</feature>
<gene>
    <name evidence="3" type="ORF">HLB09_06015</name>
</gene>
<dbReference type="AlphaFoldDB" id="A0A849BNN9"/>
<comment type="caution">
    <text evidence="3">The sequence shown here is derived from an EMBL/GenBank/DDBJ whole genome shotgun (WGS) entry which is preliminary data.</text>
</comment>
<organism evidence="3 4">
    <name type="scientific">Pseudokineococcus marinus</name>
    <dbReference type="NCBI Taxonomy" id="351215"/>
    <lineage>
        <taxon>Bacteria</taxon>
        <taxon>Bacillati</taxon>
        <taxon>Actinomycetota</taxon>
        <taxon>Actinomycetes</taxon>
        <taxon>Kineosporiales</taxon>
        <taxon>Kineosporiaceae</taxon>
        <taxon>Pseudokineococcus</taxon>
    </lineage>
</organism>
<feature type="transmembrane region" description="Helical" evidence="2">
    <location>
        <begin position="6"/>
        <end position="26"/>
    </location>
</feature>
<evidence type="ECO:0000256" key="1">
    <source>
        <dbReference type="SAM" id="MobiDB-lite"/>
    </source>
</evidence>
<keyword evidence="2" id="KW-0812">Transmembrane</keyword>
<dbReference type="RefSeq" id="WP_171202495.1">
    <property type="nucleotide sequence ID" value="NZ_JABEMA010000058.1"/>
</dbReference>
<keyword evidence="2" id="KW-0472">Membrane</keyword>
<dbReference type="Proteomes" id="UP000555552">
    <property type="component" value="Unassembled WGS sequence"/>
</dbReference>
<sequence>TLPRTGAPVGAGAALGALLLAAGWCLRRRTTGPGAVRAGAQPLAPDGPSPSRLTPSGPT</sequence>
<evidence type="ECO:0000313" key="4">
    <source>
        <dbReference type="Proteomes" id="UP000555552"/>
    </source>
</evidence>
<dbReference type="EMBL" id="JABEMA010000058">
    <property type="protein sequence ID" value="NNH22657.1"/>
    <property type="molecule type" value="Genomic_DNA"/>
</dbReference>
<dbReference type="NCBIfam" id="TIGR01167">
    <property type="entry name" value="LPXTG_anchor"/>
    <property type="match status" value="1"/>
</dbReference>
<evidence type="ECO:0000313" key="3">
    <source>
        <dbReference type="EMBL" id="NNH22657.1"/>
    </source>
</evidence>
<accession>A0A849BNN9</accession>
<keyword evidence="2" id="KW-1133">Transmembrane helix</keyword>